<proteinExistence type="predicted"/>
<evidence type="ECO:0000313" key="3">
    <source>
        <dbReference type="Proteomes" id="UP000327085"/>
    </source>
</evidence>
<organism evidence="2 3">
    <name type="scientific">Prunus dulcis</name>
    <name type="common">Almond</name>
    <name type="synonym">Amygdalus dulcis</name>
    <dbReference type="NCBI Taxonomy" id="3755"/>
    <lineage>
        <taxon>Eukaryota</taxon>
        <taxon>Viridiplantae</taxon>
        <taxon>Streptophyta</taxon>
        <taxon>Embryophyta</taxon>
        <taxon>Tracheophyta</taxon>
        <taxon>Spermatophyta</taxon>
        <taxon>Magnoliopsida</taxon>
        <taxon>eudicotyledons</taxon>
        <taxon>Gunneridae</taxon>
        <taxon>Pentapetalae</taxon>
        <taxon>rosids</taxon>
        <taxon>fabids</taxon>
        <taxon>Rosales</taxon>
        <taxon>Rosaceae</taxon>
        <taxon>Amygdaloideae</taxon>
        <taxon>Amygdaleae</taxon>
        <taxon>Prunus</taxon>
    </lineage>
</organism>
<dbReference type="EMBL" id="CABIKO010001301">
    <property type="protein sequence ID" value="VVA41429.1"/>
    <property type="molecule type" value="Genomic_DNA"/>
</dbReference>
<sequence length="105" mass="12072">MSSDTRSQSQNSQVSLYLQGGFKVHKERFVANLHRVTIKAQFKTWRATFDSIIPKDVHVKLALCESKQSRRYNYHVPSLLLPLGFTFSLSKFFWGGVLAMEYALS</sequence>
<reference evidence="3" key="1">
    <citation type="journal article" date="2020" name="Plant J.">
        <title>Transposons played a major role in the diversification between the closely related almond and peach genomes: results from the almond genome sequence.</title>
        <authorList>
            <person name="Alioto T."/>
            <person name="Alexiou K.G."/>
            <person name="Bardil A."/>
            <person name="Barteri F."/>
            <person name="Castanera R."/>
            <person name="Cruz F."/>
            <person name="Dhingra A."/>
            <person name="Duval H."/>
            <person name="Fernandez I Marti A."/>
            <person name="Frias L."/>
            <person name="Galan B."/>
            <person name="Garcia J.L."/>
            <person name="Howad W."/>
            <person name="Gomez-Garrido J."/>
            <person name="Gut M."/>
            <person name="Julca I."/>
            <person name="Morata J."/>
            <person name="Puigdomenech P."/>
            <person name="Ribeca P."/>
            <person name="Rubio Cabetas M.J."/>
            <person name="Vlasova A."/>
            <person name="Wirthensohn M."/>
            <person name="Garcia-Mas J."/>
            <person name="Gabaldon T."/>
            <person name="Casacuberta J.M."/>
            <person name="Arus P."/>
        </authorList>
    </citation>
    <scope>NUCLEOTIDE SEQUENCE [LARGE SCALE GENOMIC DNA]</scope>
    <source>
        <strain evidence="3">cv. Texas</strain>
    </source>
</reference>
<dbReference type="AlphaFoldDB" id="A0A5E4GNN9"/>
<keyword evidence="1" id="KW-0472">Membrane</keyword>
<keyword evidence="1" id="KW-0812">Transmembrane</keyword>
<keyword evidence="1" id="KW-1133">Transmembrane helix</keyword>
<dbReference type="Proteomes" id="UP000327085">
    <property type="component" value="Unassembled WGS sequence"/>
</dbReference>
<evidence type="ECO:0000256" key="1">
    <source>
        <dbReference type="SAM" id="Phobius"/>
    </source>
</evidence>
<dbReference type="InParanoid" id="A0A5E4GNN9"/>
<keyword evidence="2" id="KW-0675">Receptor</keyword>
<name>A0A5E4GNN9_PRUDU</name>
<protein>
    <submittedName>
        <fullName evidence="2">PREDICTED: LRR receptor serine/threonine</fullName>
    </submittedName>
</protein>
<evidence type="ECO:0000313" key="2">
    <source>
        <dbReference type="EMBL" id="VVA41429.1"/>
    </source>
</evidence>
<feature type="transmembrane region" description="Helical" evidence="1">
    <location>
        <begin position="79"/>
        <end position="100"/>
    </location>
</feature>
<accession>A0A5E4GNN9</accession>
<dbReference type="Gramene" id="VVA41429">
    <property type="protein sequence ID" value="VVA41429"/>
    <property type="gene ID" value="Prudul26B002397"/>
</dbReference>
<gene>
    <name evidence="2" type="ORF">ALMOND_2B002397</name>
</gene>